<proteinExistence type="predicted"/>
<feature type="region of interest" description="Disordered" evidence="1">
    <location>
        <begin position="558"/>
        <end position="601"/>
    </location>
</feature>
<feature type="region of interest" description="Disordered" evidence="1">
    <location>
        <begin position="927"/>
        <end position="979"/>
    </location>
</feature>
<accession>A0A2T4H1J0</accession>
<dbReference type="Proteomes" id="UP000241587">
    <property type="component" value="Unassembled WGS sequence"/>
</dbReference>
<dbReference type="EMBL" id="PVEM01000003">
    <property type="protein sequence ID" value="PTD09656.1"/>
    <property type="molecule type" value="Genomic_DNA"/>
</dbReference>
<name>A0A2T4H1J0_FUSCU</name>
<evidence type="ECO:0000256" key="1">
    <source>
        <dbReference type="SAM" id="MobiDB-lite"/>
    </source>
</evidence>
<evidence type="ECO:0000313" key="4">
    <source>
        <dbReference type="Proteomes" id="UP000241587"/>
    </source>
</evidence>
<feature type="region of interest" description="Disordered" evidence="1">
    <location>
        <begin position="742"/>
        <end position="769"/>
    </location>
</feature>
<protein>
    <recommendedName>
        <fullName evidence="2">DUF6603 domain-containing protein</fullName>
    </recommendedName>
</protein>
<feature type="compositionally biased region" description="Basic and acidic residues" evidence="1">
    <location>
        <begin position="931"/>
        <end position="966"/>
    </location>
</feature>
<feature type="region of interest" description="Disordered" evidence="1">
    <location>
        <begin position="1664"/>
        <end position="1686"/>
    </location>
</feature>
<dbReference type="OrthoDB" id="5352492at2759"/>
<feature type="compositionally biased region" description="Basic and acidic residues" evidence="1">
    <location>
        <begin position="559"/>
        <end position="576"/>
    </location>
</feature>
<feature type="domain" description="DUF6603" evidence="2">
    <location>
        <begin position="976"/>
        <end position="1471"/>
    </location>
</feature>
<feature type="region of interest" description="Disordered" evidence="1">
    <location>
        <begin position="1"/>
        <end position="29"/>
    </location>
</feature>
<feature type="region of interest" description="Disordered" evidence="1">
    <location>
        <begin position="1521"/>
        <end position="1547"/>
    </location>
</feature>
<evidence type="ECO:0000259" key="2">
    <source>
        <dbReference type="Pfam" id="PF20248"/>
    </source>
</evidence>
<dbReference type="InterPro" id="IPR046538">
    <property type="entry name" value="DUF6603"/>
</dbReference>
<reference evidence="3 4" key="1">
    <citation type="submission" date="2018-02" db="EMBL/GenBank/DDBJ databases">
        <title>Fusarium culmorum secondary metabolites in fungal-bacterial-plant interactions.</title>
        <authorList>
            <person name="Schmidt R."/>
        </authorList>
    </citation>
    <scope>NUCLEOTIDE SEQUENCE [LARGE SCALE GENOMIC DNA]</scope>
    <source>
        <strain evidence="3 4">PV</strain>
    </source>
</reference>
<sequence>MSPIAAKLYADGAQQSPQPGDETSTLEKGTPFDNFVTLLQDQVLILTSKPDSNNTSKVDSDDNIIQWFKRIDEAPDISVIFTGAQTPHTPKSFQINLVTPWAMQFTSTVDDLQQAFPGTYGQLSEGGLATDGKWLVCALSKTIQPWSTTVTELFDCACIPGRKDYVPKALLGLAVTLQQNNGTRNAIWFGPSSTSPQTVIRLQFKVDAISELQNLIGGILKGLTVESADVICKQDWALADTTDGKKAVGAGNVMFTTSCSISTGDTTTPKVLFNTAIEISETSMTLTFIIQSPKKGTTPQGASTASDDVKTPGFLAIVEWLSGLVSEDLKGFMTEILMKDAIASQICLRRLVVILDTTGKSGPVLDYVSLDVEISTTAFGQPPVEQQKQPILFLLSYTWSKRNGGAGTIKGSFWNDFAPPTPWSLAPLLEDWEVLTPETELQPAKVIDLRYIIPGKTIDSIPDTIPSQISRAYLSLSKTDFALGGTIKAADKSDEQTTKASVPQPYLGEVQLDASYSWEKKSEFSLELGIVAGLSASASSPPELDTAATLTGSLKYKSTKAEDDPTVKDTSTKDTTDAPPGTGAVVPSGQGSGALVAKDDDGDSREWELSATLENLFAASLVEFFDPDVGKHVIPLIESIVIDHLDVTYKYSKTGDKASASEFTIDGNIRVASIVLKLDFWHKGSGNWGFSTTLNPQDEECTLGDVIHSMLSDTAELDLPPFVAKMKLMANKDSDVLGLRVGENTPPAKEDDDKAVAGTGPESGKGGSDGKVADPVKFFYLIASINIGGLGFIFAQIHSSDWETKAPSKRLFRAKVDLTILPTIYVDLIGDLKLPLDDMYYIWSQDKGLPQPEDSKAEPSKAGFTRADLEQLNSIKPFDGDTILVKDKFSKKDPADLMIAAGSYFGIIGVDSSGEKSCILGYDFKGSSKKKSGESGDKPESVEGSPTDKDAAGEKPKSPDGEKDSGPDNPSAHAPLKKKAGPLSVSNVGLKYKGETLSVILDASFDLGPLAFELLGFSIDLKIKTLDSLKDVGVSFSLDGMSAAFDKPPLTIAGTFRRGKTADIKYYAGGLIISYIPYQFMAAGFYGEVKKEGEETYTSVFVFAKLDGPLVSLGFADITGLTGGFGYNSSARMPAIEDVVKYPLVAPISLKDANSALEALKTLTDPGQGGWFSPAKKTYWAAAGLKVDAFQMVSIDAVVLVQFGNGSVKLAIFAVAVADIPSAKSPVKLAHVELGMALTVDPDYGLLKVEAQLAPGSYILAEDCHLTGGMALVYWFDGPHADKSRVGDFVFTLGGYHEAMIVPPGWPNPPRLGISWSLGSHLSVSGQAYFAVTPKVCMAGTRLHASFSAGPISAWFDAFADFLINYKPFHFIGHVSIAVGVSFNIDFLFIHTHISVEIGAELTLWGPPLAGTVHVDLWVASFSIDFGAAQGSVETVNLYEFYLLVLPASLRQVSGLNPDQEKARAPRPANEGHNFVATSGLINNDEDPKKPKNAPWVVKGGLFCFVAECKMPVSNVQLVTGKDDHGDETTTPVEFKNPDGSVTSPPDIYSKPMLLSTPMMSTFTIEYTQAGVDADETNWQMEMVWNAMPTGLWAQYQSSTDPSLPSTGTGQLLDQKSGSTPLMMGLRVIAPKPTLSQDPYPVFDVADASLVELTAEKHFEKPKDSNAKLFAPQPSFEDQLPTEPKPTDEAIQKAIKDQYEAVLEAWKAPAWEATDVKTFVNLWESSLKWDVAAGFNSGSTGGLADIAAIPEKTKDQFMDLYMAPPLLSAAVVA</sequence>
<comment type="caution">
    <text evidence="3">The sequence shown here is derived from an EMBL/GenBank/DDBJ whole genome shotgun (WGS) entry which is preliminary data.</text>
</comment>
<keyword evidence="4" id="KW-1185">Reference proteome</keyword>
<dbReference type="Pfam" id="PF20248">
    <property type="entry name" value="DUF6603"/>
    <property type="match status" value="1"/>
</dbReference>
<evidence type="ECO:0000313" key="3">
    <source>
        <dbReference type="EMBL" id="PTD09656.1"/>
    </source>
</evidence>
<dbReference type="OMA" id="PFDEMYL"/>
<feature type="compositionally biased region" description="Polar residues" evidence="1">
    <location>
        <begin position="13"/>
        <end position="27"/>
    </location>
</feature>
<organism evidence="3 4">
    <name type="scientific">Fusarium culmorum</name>
    <dbReference type="NCBI Taxonomy" id="5516"/>
    <lineage>
        <taxon>Eukaryota</taxon>
        <taxon>Fungi</taxon>
        <taxon>Dikarya</taxon>
        <taxon>Ascomycota</taxon>
        <taxon>Pezizomycotina</taxon>
        <taxon>Sordariomycetes</taxon>
        <taxon>Hypocreomycetidae</taxon>
        <taxon>Hypocreales</taxon>
        <taxon>Nectriaceae</taxon>
        <taxon>Fusarium</taxon>
    </lineage>
</organism>
<gene>
    <name evidence="3" type="ORF">FCULG_00007450</name>
</gene>